<dbReference type="InterPro" id="IPR036390">
    <property type="entry name" value="WH_DNA-bd_sf"/>
</dbReference>
<dbReference type="SUPFAM" id="SSF75138">
    <property type="entry name" value="HprK N-terminal domain-like"/>
    <property type="match status" value="1"/>
</dbReference>
<reference evidence="5" key="1">
    <citation type="submission" date="2016-06" db="EMBL/GenBank/DDBJ databases">
        <authorList>
            <person name="Nascimento L."/>
            <person name="Pereira R.V."/>
            <person name="Martins L.F."/>
            <person name="Quaggio R.B."/>
            <person name="Silva A.M."/>
            <person name="Setubal J.C."/>
        </authorList>
    </citation>
    <scope>NUCLEOTIDE SEQUENCE [LARGE SCALE GENOMIC DNA]</scope>
</reference>
<dbReference type="SUPFAM" id="SSF54631">
    <property type="entry name" value="CBS-domain pair"/>
    <property type="match status" value="1"/>
</dbReference>
<dbReference type="Proteomes" id="UP000196475">
    <property type="component" value="Unassembled WGS sequence"/>
</dbReference>
<evidence type="ECO:0000313" key="4">
    <source>
        <dbReference type="EMBL" id="OUM86728.1"/>
    </source>
</evidence>
<name>A0A1Y3PNN2_9BACI</name>
<dbReference type="Pfam" id="PF00571">
    <property type="entry name" value="CBS"/>
    <property type="match status" value="2"/>
</dbReference>
<proteinExistence type="predicted"/>
<gene>
    <name evidence="4" type="ORF">BAA01_03800</name>
</gene>
<dbReference type="Gene3D" id="3.10.129.10">
    <property type="entry name" value="Hotdog Thioesterase"/>
    <property type="match status" value="1"/>
</dbReference>
<protein>
    <recommendedName>
        <fullName evidence="3">CBS domain-containing protein</fullName>
    </recommendedName>
</protein>
<dbReference type="InterPro" id="IPR010766">
    <property type="entry name" value="DRTGG"/>
</dbReference>
<evidence type="ECO:0000256" key="2">
    <source>
        <dbReference type="PROSITE-ProRule" id="PRU00703"/>
    </source>
</evidence>
<dbReference type="InterPro" id="IPR000644">
    <property type="entry name" value="CBS_dom"/>
</dbReference>
<organism evidence="4 5">
    <name type="scientific">Bacillus thermozeamaize</name>
    <dbReference type="NCBI Taxonomy" id="230954"/>
    <lineage>
        <taxon>Bacteria</taxon>
        <taxon>Bacillati</taxon>
        <taxon>Bacillota</taxon>
        <taxon>Bacilli</taxon>
        <taxon>Bacillales</taxon>
        <taxon>Bacillaceae</taxon>
        <taxon>Bacillus</taxon>
    </lineage>
</organism>
<comment type="caution">
    <text evidence="4">The sequence shown here is derived from an EMBL/GenBank/DDBJ whole genome shotgun (WGS) entry which is preliminary data.</text>
</comment>
<dbReference type="CDD" id="cd03443">
    <property type="entry name" value="PaaI_thioesterase"/>
    <property type="match status" value="1"/>
</dbReference>
<dbReference type="EMBL" id="LZRT01000086">
    <property type="protein sequence ID" value="OUM86728.1"/>
    <property type="molecule type" value="Genomic_DNA"/>
</dbReference>
<accession>A0A1Y3PNN2</accession>
<dbReference type="SUPFAM" id="SSF54637">
    <property type="entry name" value="Thioesterase/thiol ester dehydrase-isomerase"/>
    <property type="match status" value="1"/>
</dbReference>
<dbReference type="PROSITE" id="PS51371">
    <property type="entry name" value="CBS"/>
    <property type="match status" value="2"/>
</dbReference>
<dbReference type="InterPro" id="IPR006683">
    <property type="entry name" value="Thioestr_dom"/>
</dbReference>
<dbReference type="SUPFAM" id="SSF46785">
    <property type="entry name" value="Winged helix' DNA-binding domain"/>
    <property type="match status" value="1"/>
</dbReference>
<dbReference type="InterPro" id="IPR028979">
    <property type="entry name" value="Ser_kin/Pase_Hpr-like_N_sf"/>
</dbReference>
<sequence>MTTKHHQILRYIEGLEVGTKISVRQIAKDLDVSEGTAYRAIKDAEAKGLVSTIERVGTIRIEKKVKENIERLTFAEVVNIVDGHVLGGRGGLHKTLQRMVIGAMKLEDMMKYVDPGSLLIVGNRDRAHLLAMEAGSAVLITGGFDAREEVKQLADEKQLPLISSAYDTFTVASLINRAIYDRLIKKDIVMVEDVLAPREKVLVLTDKQTVLDWQKLVENTRHSRFPVIDGEGKIIGVVTSKDVLGMAPETPITEVMTRNPITTTPYTSIAAVAHRMVWEGIEMIPVVDEERRLISVISRQDVLKAMQLHQKQPQVGETIEDIVRSALQEFRDERGVRYRLVVTPQMTNPLGMLSNGVMTTLLEETSIRSLRRHRKGEMIVENLTIYFMKPIPLESHIEVRPSMLEVGRRFGKVDLEVTMQGQLMGKALLTAQVWER</sequence>
<feature type="domain" description="CBS" evidence="3">
    <location>
        <begin position="195"/>
        <end position="254"/>
    </location>
</feature>
<dbReference type="PANTHER" id="PTHR43080:SF2">
    <property type="entry name" value="CBS DOMAIN-CONTAINING PROTEIN"/>
    <property type="match status" value="1"/>
</dbReference>
<dbReference type="Pfam" id="PF07085">
    <property type="entry name" value="DRTGG"/>
    <property type="match status" value="1"/>
</dbReference>
<dbReference type="InterPro" id="IPR046342">
    <property type="entry name" value="CBS_dom_sf"/>
</dbReference>
<dbReference type="InterPro" id="IPR029069">
    <property type="entry name" value="HotDog_dom_sf"/>
</dbReference>
<feature type="domain" description="CBS" evidence="3">
    <location>
        <begin position="256"/>
        <end position="314"/>
    </location>
</feature>
<dbReference type="InterPro" id="IPR051257">
    <property type="entry name" value="Diverse_CBS-Domain"/>
</dbReference>
<dbReference type="PANTHER" id="PTHR43080">
    <property type="entry name" value="CBS DOMAIN-CONTAINING PROTEIN CBSX3, MITOCHONDRIAL"/>
    <property type="match status" value="1"/>
</dbReference>
<dbReference type="AlphaFoldDB" id="A0A1Y3PNN2"/>
<dbReference type="Gene3D" id="3.40.1390.20">
    <property type="entry name" value="HprK N-terminal domain-like"/>
    <property type="match status" value="1"/>
</dbReference>
<dbReference type="CDD" id="cd04596">
    <property type="entry name" value="CBS_pair_DRTGG_assoc"/>
    <property type="match status" value="1"/>
</dbReference>
<dbReference type="Gene3D" id="3.10.580.10">
    <property type="entry name" value="CBS-domain"/>
    <property type="match status" value="2"/>
</dbReference>
<evidence type="ECO:0000256" key="1">
    <source>
        <dbReference type="ARBA" id="ARBA00023122"/>
    </source>
</evidence>
<keyword evidence="1 2" id="KW-0129">CBS domain</keyword>
<dbReference type="Gene3D" id="1.10.10.10">
    <property type="entry name" value="Winged helix-like DNA-binding domain superfamily/Winged helix DNA-binding domain"/>
    <property type="match status" value="1"/>
</dbReference>
<dbReference type="InterPro" id="IPR036388">
    <property type="entry name" value="WH-like_DNA-bd_sf"/>
</dbReference>
<dbReference type="SMART" id="SM00116">
    <property type="entry name" value="CBS"/>
    <property type="match status" value="2"/>
</dbReference>
<dbReference type="Pfam" id="PF03061">
    <property type="entry name" value="4HBT"/>
    <property type="match status" value="1"/>
</dbReference>
<evidence type="ECO:0000259" key="3">
    <source>
        <dbReference type="PROSITE" id="PS51371"/>
    </source>
</evidence>
<evidence type="ECO:0000313" key="5">
    <source>
        <dbReference type="Proteomes" id="UP000196475"/>
    </source>
</evidence>